<dbReference type="PROSITE" id="PS51257">
    <property type="entry name" value="PROKAR_LIPOPROTEIN"/>
    <property type="match status" value="1"/>
</dbReference>
<proteinExistence type="predicted"/>
<sequence length="358" mass="40586">MRKISALFLLTLVAVLTLSGCNLASNTKDISEQDVYALSVFSMGELLGSSQTSTTIQLTAASTLEEEPITTDTDPVLEKYLAMMETFLNSGAPIQANTTVSDREGYAFMTVYQVRDLLGGIVSYTIYFNEILPEVVEDEPIETDEPEVETPETEAPLQSDEATIQSVRAQQRDRNHEHDGMFEDESDDEIVYELEGLLIVDDIEYRIVGRKEIEDDETEIKFVAFTDMDNFIRISYKTEENEQKFVLVQRVDGQVVQRTSIKVDSEDGESKVMLTYQTGTQIARYSFKEVDNENYDIFIKYDIREAGSIVERGMIKIKITVDEETGETNYTYQVVGERKGHTFEGEKGFGRNHHGDYS</sequence>
<reference evidence="4" key="1">
    <citation type="submission" date="2023-07" db="EMBL/GenBank/DDBJ databases">
        <title>Novel Mycoplasma species identified in domestic and wild animals.</title>
        <authorList>
            <person name="Volokhov D.V."/>
            <person name="Furtak V.A."/>
            <person name="Zagorodnyaya T.A."/>
        </authorList>
    </citation>
    <scope>NUCLEOTIDE SEQUENCE [LARGE SCALE GENOMIC DNA]</scope>
    <source>
        <strain evidence="4">92-19</strain>
    </source>
</reference>
<feature type="compositionally biased region" description="Basic and acidic residues" evidence="1">
    <location>
        <begin position="170"/>
        <end position="181"/>
    </location>
</feature>
<dbReference type="RefSeq" id="WP_262095899.1">
    <property type="nucleotide sequence ID" value="NZ_JAOEGN010000004.1"/>
</dbReference>
<evidence type="ECO:0000313" key="3">
    <source>
        <dbReference type="EMBL" id="MCU0104655.1"/>
    </source>
</evidence>
<feature type="signal peptide" evidence="2">
    <location>
        <begin position="1"/>
        <end position="24"/>
    </location>
</feature>
<feature type="compositionally biased region" description="Acidic residues" evidence="1">
    <location>
        <begin position="140"/>
        <end position="152"/>
    </location>
</feature>
<keyword evidence="3" id="KW-0449">Lipoprotein</keyword>
<accession>A0ABT2PUM9</accession>
<comment type="caution">
    <text evidence="3">The sequence shown here is derived from an EMBL/GenBank/DDBJ whole genome shotgun (WGS) entry which is preliminary data.</text>
</comment>
<protein>
    <submittedName>
        <fullName evidence="3">Lipoprotein</fullName>
    </submittedName>
</protein>
<gene>
    <name evidence="3" type="ORF">N7603_03185</name>
</gene>
<name>A0ABT2PUM9_9MOLU</name>
<dbReference type="Proteomes" id="UP001209076">
    <property type="component" value="Unassembled WGS sequence"/>
</dbReference>
<organism evidence="3 4">
    <name type="scientific">Paracholeplasma vituli</name>
    <dbReference type="NCBI Taxonomy" id="69473"/>
    <lineage>
        <taxon>Bacteria</taxon>
        <taxon>Bacillati</taxon>
        <taxon>Mycoplasmatota</taxon>
        <taxon>Mollicutes</taxon>
        <taxon>Acholeplasmatales</taxon>
        <taxon>Acholeplasmataceae</taxon>
        <taxon>Paracholeplasma</taxon>
    </lineage>
</organism>
<feature type="compositionally biased region" description="Polar residues" evidence="1">
    <location>
        <begin position="160"/>
        <end position="169"/>
    </location>
</feature>
<evidence type="ECO:0000313" key="4">
    <source>
        <dbReference type="Proteomes" id="UP001209076"/>
    </source>
</evidence>
<evidence type="ECO:0000256" key="2">
    <source>
        <dbReference type="SAM" id="SignalP"/>
    </source>
</evidence>
<feature type="region of interest" description="Disordered" evidence="1">
    <location>
        <begin position="140"/>
        <end position="182"/>
    </location>
</feature>
<dbReference type="EMBL" id="JAOEGN010000004">
    <property type="protein sequence ID" value="MCU0104655.1"/>
    <property type="molecule type" value="Genomic_DNA"/>
</dbReference>
<keyword evidence="4" id="KW-1185">Reference proteome</keyword>
<feature type="chain" id="PRO_5046311669" evidence="2">
    <location>
        <begin position="25"/>
        <end position="358"/>
    </location>
</feature>
<evidence type="ECO:0000256" key="1">
    <source>
        <dbReference type="SAM" id="MobiDB-lite"/>
    </source>
</evidence>
<keyword evidence="2" id="KW-0732">Signal</keyword>